<feature type="compositionally biased region" description="Low complexity" evidence="1">
    <location>
        <begin position="218"/>
        <end position="229"/>
    </location>
</feature>
<feature type="compositionally biased region" description="Basic and acidic residues" evidence="1">
    <location>
        <begin position="100"/>
        <end position="116"/>
    </location>
</feature>
<feature type="compositionally biased region" description="Pro residues" evidence="1">
    <location>
        <begin position="193"/>
        <end position="205"/>
    </location>
</feature>
<evidence type="ECO:0000313" key="2">
    <source>
        <dbReference type="EMBL" id="POR37732.1"/>
    </source>
</evidence>
<feature type="compositionally biased region" description="Low complexity" evidence="1">
    <location>
        <begin position="65"/>
        <end position="78"/>
    </location>
</feature>
<feature type="compositionally biased region" description="Basic and acidic residues" evidence="1">
    <location>
        <begin position="51"/>
        <end position="64"/>
    </location>
</feature>
<dbReference type="Proteomes" id="UP000237481">
    <property type="component" value="Unassembled WGS sequence"/>
</dbReference>
<comment type="caution">
    <text evidence="2">The sequence shown here is derived from an EMBL/GenBank/DDBJ whole genome shotgun (WGS) entry which is preliminary data.</text>
</comment>
<accession>A0A2S4L5K6</accession>
<evidence type="ECO:0000256" key="1">
    <source>
        <dbReference type="SAM" id="MobiDB-lite"/>
    </source>
</evidence>
<keyword evidence="3" id="KW-1185">Reference proteome</keyword>
<dbReference type="OrthoDB" id="5235746at2759"/>
<feature type="compositionally biased region" description="Low complexity" evidence="1">
    <location>
        <begin position="284"/>
        <end position="294"/>
    </location>
</feature>
<name>A0A2S4L5K6_9HYPO</name>
<feature type="compositionally biased region" description="Low complexity" evidence="1">
    <location>
        <begin position="157"/>
        <end position="174"/>
    </location>
</feature>
<feature type="region of interest" description="Disordered" evidence="1">
    <location>
        <begin position="1"/>
        <end position="321"/>
    </location>
</feature>
<dbReference type="STRING" id="94208.A0A2S4L5K6"/>
<organism evidence="2 3">
    <name type="scientific">Tolypocladium paradoxum</name>
    <dbReference type="NCBI Taxonomy" id="94208"/>
    <lineage>
        <taxon>Eukaryota</taxon>
        <taxon>Fungi</taxon>
        <taxon>Dikarya</taxon>
        <taxon>Ascomycota</taxon>
        <taxon>Pezizomycotina</taxon>
        <taxon>Sordariomycetes</taxon>
        <taxon>Hypocreomycetidae</taxon>
        <taxon>Hypocreales</taxon>
        <taxon>Ophiocordycipitaceae</taxon>
        <taxon>Tolypocladium</taxon>
    </lineage>
</organism>
<dbReference type="AlphaFoldDB" id="A0A2S4L5K6"/>
<sequence>MVDGFAPAVDKVVAPEPTAPEARAGAPAMEKPPFLAGCPPAPLTYQPGKLDQPHHPDRREENKIPDGAGPAVAAPRPVEIQSVPETPVNGSTPAGGTPRPELKIAEEPSPAKESPKEPAFIIGVQEPLPTTKASIPRSEPVSELTVGNAPTSSLNGETKPAETAAPATHTGPAAEPVPAPAPAHVPITGPASIPDPAPAVAPQPAKPAEHAGPLKLNEPAAPAAPSEPAKPVEPADPIAGEKRKFDSGAVAATVKPLTADRANAPPLPSDKKPKVGNAPAETNGGAPAPKAGPGRPKKDKRATPVVGRTARKTRSQGPADA</sequence>
<reference evidence="2 3" key="1">
    <citation type="submission" date="2018-01" db="EMBL/GenBank/DDBJ databases">
        <title>Harnessing the power of phylogenomics to disentangle the directionality and signatures of interkingdom host jumping in the parasitic fungal genus Tolypocladium.</title>
        <authorList>
            <person name="Quandt C.A."/>
            <person name="Patterson W."/>
            <person name="Spatafora J.W."/>
        </authorList>
    </citation>
    <scope>NUCLEOTIDE SEQUENCE [LARGE SCALE GENOMIC DNA]</scope>
    <source>
        <strain evidence="2 3">NRBC 100945</strain>
    </source>
</reference>
<evidence type="ECO:0000313" key="3">
    <source>
        <dbReference type="Proteomes" id="UP000237481"/>
    </source>
</evidence>
<gene>
    <name evidence="2" type="ORF">TPAR_02053</name>
</gene>
<protein>
    <submittedName>
        <fullName evidence="2">Uncharacterized protein</fullName>
    </submittedName>
</protein>
<proteinExistence type="predicted"/>
<dbReference type="EMBL" id="PKSG01000211">
    <property type="protein sequence ID" value="POR37732.1"/>
    <property type="molecule type" value="Genomic_DNA"/>
</dbReference>